<feature type="transmembrane region" description="Helical" evidence="9">
    <location>
        <begin position="271"/>
        <end position="292"/>
    </location>
</feature>
<evidence type="ECO:0000313" key="11">
    <source>
        <dbReference type="EMBL" id="SEA02377.1"/>
    </source>
</evidence>
<feature type="transmembrane region" description="Helical" evidence="9">
    <location>
        <begin position="238"/>
        <end position="259"/>
    </location>
</feature>
<evidence type="ECO:0000256" key="1">
    <source>
        <dbReference type="ARBA" id="ARBA00004651"/>
    </source>
</evidence>
<feature type="transmembrane region" description="Helical" evidence="9">
    <location>
        <begin position="164"/>
        <end position="188"/>
    </location>
</feature>
<evidence type="ECO:0000256" key="8">
    <source>
        <dbReference type="SAM" id="MobiDB-lite"/>
    </source>
</evidence>
<feature type="transmembrane region" description="Helical" evidence="9">
    <location>
        <begin position="6"/>
        <end position="22"/>
    </location>
</feature>
<proteinExistence type="inferred from homology"/>
<dbReference type="PRINTS" id="PR01437">
    <property type="entry name" value="NUOXDRDTASE4"/>
</dbReference>
<dbReference type="PANTHER" id="PTHR42703:SF1">
    <property type="entry name" value="NA(+)_H(+) ANTIPORTER SUBUNIT D1"/>
    <property type="match status" value="1"/>
</dbReference>
<dbReference type="NCBIfam" id="NF009308">
    <property type="entry name" value="PRK12665.1"/>
    <property type="match status" value="1"/>
</dbReference>
<dbReference type="InterPro" id="IPR003918">
    <property type="entry name" value="NADH_UbQ_OxRdtase"/>
</dbReference>
<dbReference type="GO" id="GO:0005886">
    <property type="term" value="C:plasma membrane"/>
    <property type="evidence" value="ECO:0007669"/>
    <property type="project" value="UniProtKB-SubCell"/>
</dbReference>
<protein>
    <submittedName>
        <fullName evidence="11">Multisubunit sodium/proton antiporter, MrpD subunit</fullName>
    </submittedName>
</protein>
<feature type="transmembrane region" description="Helical" evidence="9">
    <location>
        <begin position="78"/>
        <end position="97"/>
    </location>
</feature>
<name>A0A1H3XSB4_9ACTO</name>
<feature type="transmembrane region" description="Helical" evidence="9">
    <location>
        <begin position="406"/>
        <end position="426"/>
    </location>
</feature>
<feature type="region of interest" description="Disordered" evidence="8">
    <location>
        <begin position="498"/>
        <end position="524"/>
    </location>
</feature>
<feature type="transmembrane region" description="Helical" evidence="9">
    <location>
        <begin position="446"/>
        <end position="467"/>
    </location>
</feature>
<dbReference type="Proteomes" id="UP000199288">
    <property type="component" value="Unassembled WGS sequence"/>
</dbReference>
<dbReference type="InterPro" id="IPR001750">
    <property type="entry name" value="ND/Mrp_TM"/>
</dbReference>
<evidence type="ECO:0000313" key="12">
    <source>
        <dbReference type="Proteomes" id="UP000199288"/>
    </source>
</evidence>
<dbReference type="OrthoDB" id="9768329at2"/>
<evidence type="ECO:0000256" key="9">
    <source>
        <dbReference type="SAM" id="Phobius"/>
    </source>
</evidence>
<sequence>MNWIVPLPVLVPLFSAGAALALGRHPRISRAIALSALTISLGIAILLLVVVDSSALALDVGSWAAPVGITLVVDRFSALMLTISIAVTLAVLVYSTAQGVADEDEGAPVAVFYPTFLVLSAGVSNAFLTGDLFNLYVGFEILLAASFVLITLGGSRDRIRSGTIYVVVSLVSSVLFLLAIALIYAAVGTVSFAHLAERLADLDPSLRTVLHLTLLAAFGIKAAVFPLSAWLPDSYPTAPAPVTAVFAGLLTKVGVYAIIRTETLLFPGDDLNTLLAWVALATMLVGILGAVAQNDLKRMLSFTLVSHIGFMIWGISTNTPEGLSAAVFYVVHHITVQTSLFLVAGLVERYGGTTSLIRLGSLATAIPFVAVLYLVPALNLAGIPPFTGFIGKVGLLQAAASGASALDYTLIAGALITSILTLYAVVKAWNMAFWQKAEEPMPATSLPLPMIGAATSLVVLAMGLSIAGGRVINYTDDAAANLSNPNYYINAVLPDGLRGQGQSSDTTETTPQEEENPEADHDGD</sequence>
<evidence type="ECO:0000256" key="5">
    <source>
        <dbReference type="ARBA" id="ARBA00022989"/>
    </source>
</evidence>
<dbReference type="Pfam" id="PF00361">
    <property type="entry name" value="Proton_antipo_M"/>
    <property type="match status" value="1"/>
</dbReference>
<evidence type="ECO:0000259" key="10">
    <source>
        <dbReference type="Pfam" id="PF00361"/>
    </source>
</evidence>
<dbReference type="PANTHER" id="PTHR42703">
    <property type="entry name" value="NADH DEHYDROGENASE"/>
    <property type="match status" value="1"/>
</dbReference>
<evidence type="ECO:0000256" key="2">
    <source>
        <dbReference type="ARBA" id="ARBA00005346"/>
    </source>
</evidence>
<reference evidence="12" key="1">
    <citation type="submission" date="2016-10" db="EMBL/GenBank/DDBJ databases">
        <authorList>
            <person name="Varghese N."/>
            <person name="Submissions S."/>
        </authorList>
    </citation>
    <scope>NUCLEOTIDE SEQUENCE [LARGE SCALE GENOMIC DNA]</scope>
    <source>
        <strain evidence="12">KPR-1</strain>
    </source>
</reference>
<feature type="transmembrane region" description="Helical" evidence="9">
    <location>
        <begin position="133"/>
        <end position="152"/>
    </location>
</feature>
<comment type="subcellular location">
    <subcellularLocation>
        <location evidence="1">Cell membrane</location>
        <topology evidence="1">Multi-pass membrane protein</topology>
    </subcellularLocation>
    <subcellularLocation>
        <location evidence="7">Membrane</location>
        <topology evidence="7">Multi-pass membrane protein</topology>
    </subcellularLocation>
</comment>
<evidence type="ECO:0000256" key="3">
    <source>
        <dbReference type="ARBA" id="ARBA00022475"/>
    </source>
</evidence>
<organism evidence="11 12">
    <name type="scientific">Bowdeniella nasicola</name>
    <dbReference type="NCBI Taxonomy" id="208480"/>
    <lineage>
        <taxon>Bacteria</taxon>
        <taxon>Bacillati</taxon>
        <taxon>Actinomycetota</taxon>
        <taxon>Actinomycetes</taxon>
        <taxon>Actinomycetales</taxon>
        <taxon>Actinomycetaceae</taxon>
        <taxon>Bowdeniella</taxon>
    </lineage>
</organism>
<keyword evidence="3" id="KW-1003">Cell membrane</keyword>
<feature type="transmembrane region" description="Helical" evidence="9">
    <location>
        <begin position="34"/>
        <end position="58"/>
    </location>
</feature>
<evidence type="ECO:0000256" key="4">
    <source>
        <dbReference type="ARBA" id="ARBA00022692"/>
    </source>
</evidence>
<dbReference type="AlphaFoldDB" id="A0A1H3XSB4"/>
<evidence type="ECO:0000256" key="7">
    <source>
        <dbReference type="RuleBase" id="RU000320"/>
    </source>
</evidence>
<feature type="transmembrane region" description="Helical" evidence="9">
    <location>
        <begin position="322"/>
        <end position="344"/>
    </location>
</feature>
<gene>
    <name evidence="11" type="ORF">SAMN02910418_00733</name>
</gene>
<dbReference type="RefSeq" id="WP_092562286.1">
    <property type="nucleotide sequence ID" value="NZ_FNQV01000004.1"/>
</dbReference>
<feature type="domain" description="NADH:quinone oxidoreductase/Mrp antiporter transmembrane" evidence="10">
    <location>
        <begin position="130"/>
        <end position="406"/>
    </location>
</feature>
<dbReference type="InterPro" id="IPR050586">
    <property type="entry name" value="CPA3_Na-H_Antiporter_D"/>
</dbReference>
<accession>A0A1H3XSB4</accession>
<keyword evidence="5 9" id="KW-1133">Transmembrane helix</keyword>
<feature type="transmembrane region" description="Helical" evidence="9">
    <location>
        <begin position="109"/>
        <end position="127"/>
    </location>
</feature>
<feature type="transmembrane region" description="Helical" evidence="9">
    <location>
        <begin position="299"/>
        <end position="316"/>
    </location>
</feature>
<comment type="similarity">
    <text evidence="2">Belongs to the CPA3 antiporters (TC 2.A.63) subunit D family.</text>
</comment>
<evidence type="ECO:0000256" key="6">
    <source>
        <dbReference type="ARBA" id="ARBA00023136"/>
    </source>
</evidence>
<dbReference type="GO" id="GO:0042773">
    <property type="term" value="P:ATP synthesis coupled electron transport"/>
    <property type="evidence" value="ECO:0007669"/>
    <property type="project" value="InterPro"/>
</dbReference>
<feature type="transmembrane region" description="Helical" evidence="9">
    <location>
        <begin position="356"/>
        <end position="375"/>
    </location>
</feature>
<keyword evidence="6 9" id="KW-0472">Membrane</keyword>
<dbReference type="GO" id="GO:0008137">
    <property type="term" value="F:NADH dehydrogenase (ubiquinone) activity"/>
    <property type="evidence" value="ECO:0007669"/>
    <property type="project" value="InterPro"/>
</dbReference>
<dbReference type="EMBL" id="FNQV01000004">
    <property type="protein sequence ID" value="SEA02377.1"/>
    <property type="molecule type" value="Genomic_DNA"/>
</dbReference>
<feature type="transmembrane region" description="Helical" evidence="9">
    <location>
        <begin position="208"/>
        <end position="231"/>
    </location>
</feature>
<keyword evidence="4 7" id="KW-0812">Transmembrane</keyword>
<keyword evidence="12" id="KW-1185">Reference proteome</keyword>